<dbReference type="GO" id="GO:0006808">
    <property type="term" value="P:regulation of nitrogen utilization"/>
    <property type="evidence" value="ECO:0007669"/>
    <property type="project" value="TreeGrafter"/>
</dbReference>
<dbReference type="GO" id="GO:0005737">
    <property type="term" value="C:cytoplasm"/>
    <property type="evidence" value="ECO:0007669"/>
    <property type="project" value="TreeGrafter"/>
</dbReference>
<feature type="compositionally biased region" description="Low complexity" evidence="1">
    <location>
        <begin position="213"/>
        <end position="228"/>
    </location>
</feature>
<feature type="domain" description="Nitrogen regulatory protein areA GATA-like" evidence="2">
    <location>
        <begin position="31"/>
        <end position="58"/>
    </location>
</feature>
<keyword evidence="5" id="KW-1185">Reference proteome</keyword>
<feature type="domain" description="DUF3295" evidence="3">
    <location>
        <begin position="292"/>
        <end position="592"/>
    </location>
</feature>
<dbReference type="PANTHER" id="PTHR28014">
    <property type="entry name" value="NEGATIVE REGULATOR OF RAS-CAMP PATHWAY"/>
    <property type="match status" value="1"/>
</dbReference>
<dbReference type="Pfam" id="PF08550">
    <property type="entry name" value="GATA_AreA"/>
    <property type="match status" value="1"/>
</dbReference>
<gene>
    <name evidence="4" type="ORF">NA56DRAFT_576599</name>
</gene>
<dbReference type="InterPro" id="IPR021711">
    <property type="entry name" value="DUF3295"/>
</dbReference>
<dbReference type="Proteomes" id="UP000235672">
    <property type="component" value="Unassembled WGS sequence"/>
</dbReference>
<feature type="compositionally biased region" description="Basic and acidic residues" evidence="1">
    <location>
        <begin position="403"/>
        <end position="414"/>
    </location>
</feature>
<evidence type="ECO:0000256" key="1">
    <source>
        <dbReference type="SAM" id="MobiDB-lite"/>
    </source>
</evidence>
<feature type="compositionally biased region" description="Polar residues" evidence="1">
    <location>
        <begin position="451"/>
        <end position="461"/>
    </location>
</feature>
<dbReference type="EMBL" id="KZ613492">
    <property type="protein sequence ID" value="PMD18840.1"/>
    <property type="molecule type" value="Genomic_DNA"/>
</dbReference>
<feature type="compositionally biased region" description="Acidic residues" evidence="1">
    <location>
        <begin position="364"/>
        <end position="396"/>
    </location>
</feature>
<dbReference type="STRING" id="1745343.A0A2J6PXS2"/>
<reference evidence="4 5" key="1">
    <citation type="submission" date="2016-05" db="EMBL/GenBank/DDBJ databases">
        <title>A degradative enzymes factory behind the ericoid mycorrhizal symbiosis.</title>
        <authorList>
            <consortium name="DOE Joint Genome Institute"/>
            <person name="Martino E."/>
            <person name="Morin E."/>
            <person name="Grelet G."/>
            <person name="Kuo A."/>
            <person name="Kohler A."/>
            <person name="Daghino S."/>
            <person name="Barry K."/>
            <person name="Choi C."/>
            <person name="Cichocki N."/>
            <person name="Clum A."/>
            <person name="Copeland A."/>
            <person name="Hainaut M."/>
            <person name="Haridas S."/>
            <person name="Labutti K."/>
            <person name="Lindquist E."/>
            <person name="Lipzen A."/>
            <person name="Khouja H.-R."/>
            <person name="Murat C."/>
            <person name="Ohm R."/>
            <person name="Olson A."/>
            <person name="Spatafora J."/>
            <person name="Veneault-Fourrey C."/>
            <person name="Henrissat B."/>
            <person name="Grigoriev I."/>
            <person name="Martin F."/>
            <person name="Perotto S."/>
        </authorList>
    </citation>
    <scope>NUCLEOTIDE SEQUENCE [LARGE SCALE GENOMIC DNA]</scope>
    <source>
        <strain evidence="4 5">UAMH 7357</strain>
    </source>
</reference>
<evidence type="ECO:0000313" key="4">
    <source>
        <dbReference type="EMBL" id="PMD18840.1"/>
    </source>
</evidence>
<dbReference type="Pfam" id="PF11702">
    <property type="entry name" value="DUF3295"/>
    <property type="match status" value="1"/>
</dbReference>
<feature type="region of interest" description="Disordered" evidence="1">
    <location>
        <begin position="197"/>
        <end position="241"/>
    </location>
</feature>
<evidence type="ECO:0000259" key="2">
    <source>
        <dbReference type="Pfam" id="PF08550"/>
    </source>
</evidence>
<feature type="compositionally biased region" description="Low complexity" evidence="1">
    <location>
        <begin position="439"/>
        <end position="450"/>
    </location>
</feature>
<dbReference type="InterPro" id="IPR013860">
    <property type="entry name" value="AreA_GATA"/>
</dbReference>
<accession>A0A2J6PXS2</accession>
<feature type="compositionally biased region" description="Polar residues" evidence="1">
    <location>
        <begin position="127"/>
        <end position="138"/>
    </location>
</feature>
<dbReference type="PANTHER" id="PTHR28014:SF1">
    <property type="entry name" value="NEGATIVE REGULATOR OF RAS-CAMP PATHWAY"/>
    <property type="match status" value="1"/>
</dbReference>
<dbReference type="OrthoDB" id="5054775at2759"/>
<protein>
    <submittedName>
        <fullName evidence="4">DUF1752-domain-containing protein</fullName>
    </submittedName>
</protein>
<dbReference type="GO" id="GO:0000122">
    <property type="term" value="P:negative regulation of transcription by RNA polymerase II"/>
    <property type="evidence" value="ECO:0007669"/>
    <property type="project" value="TreeGrafter"/>
</dbReference>
<feature type="region of interest" description="Disordered" evidence="1">
    <location>
        <begin position="112"/>
        <end position="148"/>
    </location>
</feature>
<proteinExistence type="predicted"/>
<feature type="region of interest" description="Disordered" evidence="1">
    <location>
        <begin position="361"/>
        <end position="414"/>
    </location>
</feature>
<sequence>MPSRLNTPVLTVDVALIHKVDTRNVENLFSMWTVFSRCAGSLEEGRRLENLSWRLWNRETFCCDPVSEANSTTPAISISARSSEGGYTAEVPSLSGSIDSLVDEEAIEFDNDHTSASTSAPVDITRPQIQRQDSVQSRSRGRERHITPDDLEKMVITIKKKQDLRPLSLSNLPPLAPLAQATTTSTPQIITPAVESKSFTSDGASDHSAQPASSESCTSERSTTSVVRGFSPSHVSSSYRSIPLPTAPSSIPTADIAAVKSTNVQQPAKKHQMFALGGSSGEDSLSEQTNSMENSVQPIAPQLKKKLQAKFSFGGSSNEDESSLPQKMKMHSALADTANRVASTKKQTSFKEEVAAQTIKEEQVFDDDVFETDEDEVDESAIDDDDDSSDWEDSVEDSGNPSIDEKTFFQRVDSRPNLTSRRSLITTMLHQNDRANALADAAAASKSTSALQRSRTSSPNGPSLAASPESEDSHPLMMKKGLKPIAEIPRSQAQPIIRTTNSTPHQLALSPRTTRRNMLASELTVSLRQHLLWERKQKSQTANAVLKRRHTAHDVANLKQYPDKVYMDDNDNKSSWNDYYGAGLGEYHSRGW</sequence>
<dbReference type="InterPro" id="IPR053043">
    <property type="entry name" value="Ras-cAMP_regulatory"/>
</dbReference>
<dbReference type="AlphaFoldDB" id="A0A2J6PXS2"/>
<feature type="region of interest" description="Disordered" evidence="1">
    <location>
        <begin position="439"/>
        <end position="476"/>
    </location>
</feature>
<organism evidence="4 5">
    <name type="scientific">Hyaloscypha hepaticicola</name>
    <dbReference type="NCBI Taxonomy" id="2082293"/>
    <lineage>
        <taxon>Eukaryota</taxon>
        <taxon>Fungi</taxon>
        <taxon>Dikarya</taxon>
        <taxon>Ascomycota</taxon>
        <taxon>Pezizomycotina</taxon>
        <taxon>Leotiomycetes</taxon>
        <taxon>Helotiales</taxon>
        <taxon>Hyaloscyphaceae</taxon>
        <taxon>Hyaloscypha</taxon>
    </lineage>
</organism>
<evidence type="ECO:0000259" key="3">
    <source>
        <dbReference type="Pfam" id="PF11702"/>
    </source>
</evidence>
<evidence type="ECO:0000313" key="5">
    <source>
        <dbReference type="Proteomes" id="UP000235672"/>
    </source>
</evidence>
<dbReference type="GO" id="GO:0031930">
    <property type="term" value="P:mitochondria-nucleus signaling pathway"/>
    <property type="evidence" value="ECO:0007669"/>
    <property type="project" value="TreeGrafter"/>
</dbReference>
<feature type="compositionally biased region" description="Polar residues" evidence="1">
    <location>
        <begin position="197"/>
        <end position="212"/>
    </location>
</feature>
<name>A0A2J6PXS2_9HELO</name>